<dbReference type="Pfam" id="PF20469">
    <property type="entry name" value="OLD-like_TOPRIM"/>
    <property type="match status" value="1"/>
</dbReference>
<evidence type="ECO:0000313" key="4">
    <source>
        <dbReference type="Proteomes" id="UP000316798"/>
    </source>
</evidence>
<dbReference type="InterPro" id="IPR051396">
    <property type="entry name" value="Bact_Antivir_Def_Nuclease"/>
</dbReference>
<keyword evidence="4" id="KW-1185">Reference proteome</keyword>
<dbReference type="RefSeq" id="WP_142820192.1">
    <property type="nucleotide sequence ID" value="NZ_CP035503.1"/>
</dbReference>
<proteinExistence type="predicted"/>
<feature type="domain" description="Endonuclease GajA/Old nuclease/RecF-like AAA" evidence="1">
    <location>
        <begin position="226"/>
        <end position="341"/>
    </location>
</feature>
<dbReference type="Gene3D" id="3.40.50.300">
    <property type="entry name" value="P-loop containing nucleotide triphosphate hydrolases"/>
    <property type="match status" value="2"/>
</dbReference>
<evidence type="ECO:0000259" key="1">
    <source>
        <dbReference type="Pfam" id="PF13175"/>
    </source>
</evidence>
<dbReference type="PANTHER" id="PTHR43581:SF4">
    <property type="entry name" value="ATP_GTP PHOSPHATASE"/>
    <property type="match status" value="1"/>
</dbReference>
<protein>
    <submittedName>
        <fullName evidence="3">DUF2813 domain-containing protein</fullName>
    </submittedName>
</protein>
<dbReference type="OrthoDB" id="3322489at2"/>
<dbReference type="Pfam" id="PF11398">
    <property type="entry name" value="DUF2813"/>
    <property type="match status" value="1"/>
</dbReference>
<sequence length="613" mass="68280">MRLSRIVIKNFRNFKLLDVRLGEHAVVLGENKVGKTNLLFALRLILDPSLPDSLRKLRLDDFWDGLARPVKAEDVIEVSVEFRNFEDDENLLAVLADHLVRPDPMVARITYRYQPVPGIEGAPRSEADYEFILFGGDRPDNTVGYDLRRWMPLDLFPALRDAESDLARWARSPLRPLLDRAAKTVDTKALSTIAGELHKTTSKIAALPELAGVVDQVNNQLTVMVGDKHAVETALGFAPTEPDRLLRALQMMIDGGKRGVAEASLGSANVLYLALKHLEHQYLVDEGERQHTFLAIEEPEAHLHPHLQRLIYRNYLRTRDDEQAGPGPRSILLTTHSPNVASVAPLANVVVLRQIASEGHTVGRSLKGIKLDTSDREDLERYIDVTRGELFFSKGVILVEGDAEKFLLPTLAMLYDESLDFDAMGITVCSIAGTNFAPYVQLLGPKGLDIPFVVLTDYDPKNEVPSQEDADPDGAGVTDSYGENRVVNQIMQHILDDDVWKGCDFAQVMELAPKHGVFLNEFTFEIDVFRTGAEDQFLTAIKDLTTNRKMHARFASLAADPDSLEPSQFLKDIDSIGKGRVAQRLASVLIKEDVDVCPEYIESALDYLKAKLG</sequence>
<feature type="domain" description="OLD protein-like TOPRIM" evidence="2">
    <location>
        <begin position="391"/>
        <end position="459"/>
    </location>
</feature>
<dbReference type="Pfam" id="PF13175">
    <property type="entry name" value="AAA_15"/>
    <property type="match status" value="1"/>
</dbReference>
<dbReference type="EMBL" id="CP035503">
    <property type="protein sequence ID" value="QDL39852.1"/>
    <property type="molecule type" value="Genomic_DNA"/>
</dbReference>
<dbReference type="CDD" id="cd01026">
    <property type="entry name" value="TOPRIM_OLD"/>
    <property type="match status" value="1"/>
</dbReference>
<dbReference type="PANTHER" id="PTHR43581">
    <property type="entry name" value="ATP/GTP PHOSPHATASE"/>
    <property type="match status" value="1"/>
</dbReference>
<dbReference type="Proteomes" id="UP000316798">
    <property type="component" value="Chromosome"/>
</dbReference>
<dbReference type="AlphaFoldDB" id="A0A515DHF6"/>
<dbReference type="KEGG" id="rhf:EUB48_16750"/>
<reference evidence="3 4" key="1">
    <citation type="submission" date="2019-01" db="EMBL/GenBank/DDBJ databases">
        <title>Genomic insights into a novel species Rhodoferax sp.</title>
        <authorList>
            <person name="Jin L."/>
        </authorList>
    </citation>
    <scope>NUCLEOTIDE SEQUENCE [LARGE SCALE GENOMIC DNA]</scope>
    <source>
        <strain evidence="3 4">CHu59-6-5</strain>
    </source>
</reference>
<accession>A0A515DHF6</accession>
<name>A0A515DHF6_9BURK</name>
<dbReference type="InterPro" id="IPR041685">
    <property type="entry name" value="AAA_GajA/Old/RecF-like"/>
</dbReference>
<dbReference type="SUPFAM" id="SSF52540">
    <property type="entry name" value="P-loop containing nucleoside triphosphate hydrolases"/>
    <property type="match status" value="1"/>
</dbReference>
<evidence type="ECO:0000313" key="3">
    <source>
        <dbReference type="EMBL" id="QDL39852.1"/>
    </source>
</evidence>
<evidence type="ECO:0000259" key="2">
    <source>
        <dbReference type="Pfam" id="PF20469"/>
    </source>
</evidence>
<organism evidence="3 4">
    <name type="scientific">Rhodoferax sediminis</name>
    <dbReference type="NCBI Taxonomy" id="2509614"/>
    <lineage>
        <taxon>Bacteria</taxon>
        <taxon>Pseudomonadati</taxon>
        <taxon>Pseudomonadota</taxon>
        <taxon>Betaproteobacteria</taxon>
        <taxon>Burkholderiales</taxon>
        <taxon>Comamonadaceae</taxon>
        <taxon>Rhodoferax</taxon>
    </lineage>
</organism>
<dbReference type="InterPro" id="IPR034139">
    <property type="entry name" value="TOPRIM_OLD"/>
</dbReference>
<gene>
    <name evidence="3" type="ORF">EUB48_16750</name>
</gene>
<dbReference type="InterPro" id="IPR022602">
    <property type="entry name" value="DUF2813"/>
</dbReference>
<dbReference type="InterPro" id="IPR027417">
    <property type="entry name" value="P-loop_NTPase"/>
</dbReference>